<organism evidence="1 2">
    <name type="scientific">Mycoplasma feriruminatoris</name>
    <dbReference type="NCBI Taxonomy" id="1179777"/>
    <lineage>
        <taxon>Bacteria</taxon>
        <taxon>Bacillati</taxon>
        <taxon>Mycoplasmatota</taxon>
        <taxon>Mollicutes</taxon>
        <taxon>Mycoplasmataceae</taxon>
        <taxon>Mycoplasma</taxon>
    </lineage>
</organism>
<dbReference type="Proteomes" id="UP001178743">
    <property type="component" value="Chromosome"/>
</dbReference>
<proteinExistence type="predicted"/>
<sequence>MVNISKNIKQYLTNELKEKLKKINAIAVTKDNFVVIDCSEHFEISEKGGDFTDSALTKTFNFKTLDKYVNLYNMELDDFDDEDDEVEIHLELEGICSGCFRPIDVRNQETWFTGFKKDNSWTKEELQKQVKLQFVNKLKTGEIKINEWVMD</sequence>
<evidence type="ECO:0000313" key="2">
    <source>
        <dbReference type="Proteomes" id="UP001178743"/>
    </source>
</evidence>
<dbReference type="EMBL" id="CP104008">
    <property type="protein sequence ID" value="WFQ93034.1"/>
    <property type="molecule type" value="Genomic_DNA"/>
</dbReference>
<protein>
    <submittedName>
        <fullName evidence="1">Uncharacterized protein</fullName>
    </submittedName>
</protein>
<name>A0AAX3TG56_9MOLU</name>
<evidence type="ECO:0000313" key="1">
    <source>
        <dbReference type="EMBL" id="WFQ93034.1"/>
    </source>
</evidence>
<dbReference type="RefSeq" id="WP_278307487.1">
    <property type="nucleotide sequence ID" value="NZ_CP104008.1"/>
</dbReference>
<accession>A0AAX3TG56</accession>
<dbReference type="AlphaFoldDB" id="A0AAX3TG56"/>
<reference evidence="1" key="1">
    <citation type="submission" date="2022-06" db="EMBL/GenBank/DDBJ databases">
        <title>Comparative genomic analysis of Mycoplasma feriruminatoris and the Mycoplasma mycoides cluster.</title>
        <authorList>
            <person name="Baby V."/>
            <person name="Ambroset C."/>
            <person name="Gaurivaud P."/>
            <person name="Boury C."/>
            <person name="Guichoux E."/>
            <person name="Lartigue C."/>
            <person name="Tardy F."/>
            <person name="Sirand-Pugnet P."/>
        </authorList>
    </citation>
    <scope>NUCLEOTIDE SEQUENCE</scope>
    <source>
        <strain evidence="1">L14822</strain>
    </source>
</reference>
<gene>
    <name evidence="1" type="ORF">MFERI14822_00827</name>
</gene>